<organism evidence="1 2">
    <name type="scientific">Dorcoceras hygrometricum</name>
    <dbReference type="NCBI Taxonomy" id="472368"/>
    <lineage>
        <taxon>Eukaryota</taxon>
        <taxon>Viridiplantae</taxon>
        <taxon>Streptophyta</taxon>
        <taxon>Embryophyta</taxon>
        <taxon>Tracheophyta</taxon>
        <taxon>Spermatophyta</taxon>
        <taxon>Magnoliopsida</taxon>
        <taxon>eudicotyledons</taxon>
        <taxon>Gunneridae</taxon>
        <taxon>Pentapetalae</taxon>
        <taxon>asterids</taxon>
        <taxon>lamiids</taxon>
        <taxon>Lamiales</taxon>
        <taxon>Gesneriaceae</taxon>
        <taxon>Didymocarpoideae</taxon>
        <taxon>Trichosporeae</taxon>
        <taxon>Loxocarpinae</taxon>
        <taxon>Dorcoceras</taxon>
    </lineage>
</organism>
<dbReference type="EMBL" id="KV221880">
    <property type="protein sequence ID" value="KZT75570.1"/>
    <property type="molecule type" value="Genomic_DNA"/>
</dbReference>
<dbReference type="Proteomes" id="UP000250235">
    <property type="component" value="Unassembled WGS sequence"/>
</dbReference>
<dbReference type="AlphaFoldDB" id="A0A2Z6ZYC7"/>
<protein>
    <submittedName>
        <fullName evidence="1">Uncharacterized protein</fullName>
    </submittedName>
</protein>
<keyword evidence="2" id="KW-1185">Reference proteome</keyword>
<reference evidence="1 2" key="1">
    <citation type="journal article" date="2015" name="Proc. Natl. Acad. Sci. U.S.A.">
        <title>The resurrection genome of Boea hygrometrica: A blueprint for survival of dehydration.</title>
        <authorList>
            <person name="Xiao L."/>
            <person name="Yang G."/>
            <person name="Zhang L."/>
            <person name="Yang X."/>
            <person name="Zhao S."/>
            <person name="Ji Z."/>
            <person name="Zhou Q."/>
            <person name="Hu M."/>
            <person name="Wang Y."/>
            <person name="Chen M."/>
            <person name="Xu Y."/>
            <person name="Jin H."/>
            <person name="Xiao X."/>
            <person name="Hu G."/>
            <person name="Bao F."/>
            <person name="Hu Y."/>
            <person name="Wan P."/>
            <person name="Li L."/>
            <person name="Deng X."/>
            <person name="Kuang T."/>
            <person name="Xiang C."/>
            <person name="Zhu J.K."/>
            <person name="Oliver M.J."/>
            <person name="He Y."/>
        </authorList>
    </citation>
    <scope>NUCLEOTIDE SEQUENCE [LARGE SCALE GENOMIC DNA]</scope>
    <source>
        <strain evidence="2">cv. XS01</strain>
    </source>
</reference>
<gene>
    <name evidence="1" type="ORF">F511_47405</name>
</gene>
<evidence type="ECO:0000313" key="1">
    <source>
        <dbReference type="EMBL" id="KZT75570.1"/>
    </source>
</evidence>
<sequence length="151" mass="17107">MAAPHRAQRRARYVRTGRARLGLRWTLSRCATKRDHARWPRMVAGQGPLASRTRLRGGRVAARSREPLFSATMCRPHATLLPLDGRWKLRERPMNSCRRALLDARRAHGCAAIVAAARPCVARKFCAAACRPPPAAPTMFRRHRDGWSDFF</sequence>
<name>A0A2Z6ZYC7_9LAMI</name>
<evidence type="ECO:0000313" key="2">
    <source>
        <dbReference type="Proteomes" id="UP000250235"/>
    </source>
</evidence>
<accession>A0A2Z6ZYC7</accession>
<proteinExistence type="predicted"/>